<name>A0A0R1KBF4_9LACO</name>
<dbReference type="RefSeq" id="WP_025024238.1">
    <property type="nucleotide sequence ID" value="NZ_AZDZ01000003.1"/>
</dbReference>
<evidence type="ECO:0000259" key="7">
    <source>
        <dbReference type="Pfam" id="PF03775"/>
    </source>
</evidence>
<evidence type="ECO:0000256" key="5">
    <source>
        <dbReference type="ARBA" id="ARBA00046874"/>
    </source>
</evidence>
<dbReference type="PANTHER" id="PTHR34108">
    <property type="entry name" value="SEPTUM SITE-DETERMINING PROTEIN MINC"/>
    <property type="match status" value="1"/>
</dbReference>
<dbReference type="SUPFAM" id="SSF63848">
    <property type="entry name" value="Cell-division inhibitor MinC, C-terminal domain"/>
    <property type="match status" value="1"/>
</dbReference>
<dbReference type="OrthoDB" id="9790810at2"/>
<keyword evidence="4 6" id="KW-0131">Cell cycle</keyword>
<evidence type="ECO:0000313" key="10">
    <source>
        <dbReference type="Proteomes" id="UP000051248"/>
    </source>
</evidence>
<evidence type="ECO:0000256" key="2">
    <source>
        <dbReference type="ARBA" id="ARBA00022618"/>
    </source>
</evidence>
<dbReference type="STRING" id="1423775.FD03_GL002144"/>
<dbReference type="AlphaFoldDB" id="A0A0R1KBF4"/>
<keyword evidence="10" id="KW-1185">Reference proteome</keyword>
<dbReference type="InterPro" id="IPR036145">
    <property type="entry name" value="MinC_C_sf"/>
</dbReference>
<accession>A0A0R1KBF4</accession>
<evidence type="ECO:0000256" key="4">
    <source>
        <dbReference type="ARBA" id="ARBA00023306"/>
    </source>
</evidence>
<dbReference type="PATRIC" id="fig|1423775.4.peg.2180"/>
<keyword evidence="2 6" id="KW-0132">Cell division</keyword>
<dbReference type="Gene3D" id="3.30.160.540">
    <property type="match status" value="1"/>
</dbReference>
<sequence length="220" mass="24473">MSNVTLKGSKEGFVVIINDESDFRQALKDLKELILKQNIGSADDDVIQFTIKTGNRLLTDAQIKEVKKSFTDYPQIEIKDIISEVESKIEVSKLLKANKMNIETGIVRSGQKLEFEGDVLFLGVLHEGAQISTNGSVYILGRVNGIVQAGYPDNTNAVIFGNLKHAAQLRIADVIEIVTDDNADKLDNHQFAYIDDMHSISVNDLADYKEVMSNSRKRTV</sequence>
<comment type="function">
    <text evidence="6">Cell division inhibitor that blocks the formation of polar Z ring septums. Rapidly oscillates between the poles of the cell to destabilize FtsZ filaments that have formed before they mature into polar Z rings. Prevents FtsZ polymerization.</text>
</comment>
<feature type="domain" description="Septum formation inhibitor MinC C-terminal" evidence="7">
    <location>
        <begin position="105"/>
        <end position="196"/>
    </location>
</feature>
<dbReference type="Gene3D" id="2.160.20.70">
    <property type="match status" value="1"/>
</dbReference>
<dbReference type="GO" id="GO:0000902">
    <property type="term" value="P:cell morphogenesis"/>
    <property type="evidence" value="ECO:0007669"/>
    <property type="project" value="InterPro"/>
</dbReference>
<dbReference type="InterPro" id="IPR016098">
    <property type="entry name" value="CAP/MinC_C"/>
</dbReference>
<evidence type="ECO:0000256" key="3">
    <source>
        <dbReference type="ARBA" id="ARBA00023210"/>
    </source>
</evidence>
<dbReference type="Pfam" id="PF22642">
    <property type="entry name" value="MinC_N_1"/>
    <property type="match status" value="1"/>
</dbReference>
<dbReference type="HAMAP" id="MF_00267">
    <property type="entry name" value="MinC"/>
    <property type="match status" value="1"/>
</dbReference>
<dbReference type="Proteomes" id="UP000051248">
    <property type="component" value="Unassembled WGS sequence"/>
</dbReference>
<dbReference type="InterPro" id="IPR013033">
    <property type="entry name" value="MinC"/>
</dbReference>
<evidence type="ECO:0000256" key="6">
    <source>
        <dbReference type="HAMAP-Rule" id="MF_00267"/>
    </source>
</evidence>
<gene>
    <name evidence="6" type="primary">minC</name>
    <name evidence="9" type="ORF">FD03_GL002144</name>
</gene>
<evidence type="ECO:0000313" key="9">
    <source>
        <dbReference type="EMBL" id="KRK80715.1"/>
    </source>
</evidence>
<dbReference type="Pfam" id="PF03775">
    <property type="entry name" value="MinC_C"/>
    <property type="match status" value="1"/>
</dbReference>
<keyword evidence="3 6" id="KW-0717">Septation</keyword>
<protein>
    <recommendedName>
        <fullName evidence="6">Probable septum site-determining protein MinC</fullName>
    </recommendedName>
</protein>
<evidence type="ECO:0000256" key="1">
    <source>
        <dbReference type="ARBA" id="ARBA00006291"/>
    </source>
</evidence>
<reference evidence="9 10" key="1">
    <citation type="journal article" date="2015" name="Genome Announc.">
        <title>Expanding the biotechnology potential of lactobacilli through comparative genomics of 213 strains and associated genera.</title>
        <authorList>
            <person name="Sun Z."/>
            <person name="Harris H.M."/>
            <person name="McCann A."/>
            <person name="Guo C."/>
            <person name="Argimon S."/>
            <person name="Zhang W."/>
            <person name="Yang X."/>
            <person name="Jeffery I.B."/>
            <person name="Cooney J.C."/>
            <person name="Kagawa T.F."/>
            <person name="Liu W."/>
            <person name="Song Y."/>
            <person name="Salvetti E."/>
            <person name="Wrobel A."/>
            <person name="Rasinkangas P."/>
            <person name="Parkhill J."/>
            <person name="Rea M.C."/>
            <person name="O'Sullivan O."/>
            <person name="Ritari J."/>
            <person name="Douillard F.P."/>
            <person name="Paul Ross R."/>
            <person name="Yang R."/>
            <person name="Briner A.E."/>
            <person name="Felis G.E."/>
            <person name="de Vos W.M."/>
            <person name="Barrangou R."/>
            <person name="Klaenhammer T.R."/>
            <person name="Caufield P.W."/>
            <person name="Cui Y."/>
            <person name="Zhang H."/>
            <person name="O'Toole P.W."/>
        </authorList>
    </citation>
    <scope>NUCLEOTIDE SEQUENCE [LARGE SCALE GENOMIC DNA]</scope>
    <source>
        <strain evidence="9 10">DSM 19682</strain>
    </source>
</reference>
<dbReference type="eggNOG" id="COG0850">
    <property type="taxonomic scope" value="Bacteria"/>
</dbReference>
<feature type="domain" description="Septum site-determining protein MinC N-terminal" evidence="8">
    <location>
        <begin position="4"/>
        <end position="81"/>
    </location>
</feature>
<dbReference type="InterPro" id="IPR055219">
    <property type="entry name" value="MinC_N_1"/>
</dbReference>
<dbReference type="GO" id="GO:1901891">
    <property type="term" value="P:regulation of cell septum assembly"/>
    <property type="evidence" value="ECO:0007669"/>
    <property type="project" value="InterPro"/>
</dbReference>
<comment type="caution">
    <text evidence="9">The sequence shown here is derived from an EMBL/GenBank/DDBJ whole genome shotgun (WGS) entry which is preliminary data.</text>
</comment>
<dbReference type="GO" id="GO:0000917">
    <property type="term" value="P:division septum assembly"/>
    <property type="evidence" value="ECO:0007669"/>
    <property type="project" value="UniProtKB-KW"/>
</dbReference>
<dbReference type="EMBL" id="AZDZ01000003">
    <property type="protein sequence ID" value="KRK80715.1"/>
    <property type="molecule type" value="Genomic_DNA"/>
</dbReference>
<proteinExistence type="inferred from homology"/>
<comment type="similarity">
    <text evidence="1 6">Belongs to the MinC family.</text>
</comment>
<dbReference type="InterPro" id="IPR005526">
    <property type="entry name" value="Septum_form_inhib_MinC_C"/>
</dbReference>
<dbReference type="PANTHER" id="PTHR34108:SF1">
    <property type="entry name" value="SEPTUM SITE-DETERMINING PROTEIN MINC"/>
    <property type="match status" value="1"/>
</dbReference>
<organism evidence="9 10">
    <name type="scientific">Companilactobacillus nodensis DSM 19682 = JCM 14932 = NBRC 107160</name>
    <dbReference type="NCBI Taxonomy" id="1423775"/>
    <lineage>
        <taxon>Bacteria</taxon>
        <taxon>Bacillati</taxon>
        <taxon>Bacillota</taxon>
        <taxon>Bacilli</taxon>
        <taxon>Lactobacillales</taxon>
        <taxon>Lactobacillaceae</taxon>
        <taxon>Companilactobacillus</taxon>
    </lineage>
</organism>
<comment type="subunit">
    <text evidence="5 6">Interacts with MinD and FtsZ.</text>
</comment>
<evidence type="ECO:0000259" key="8">
    <source>
        <dbReference type="Pfam" id="PF22642"/>
    </source>
</evidence>